<comment type="similarity">
    <text evidence="1">Belongs to the peptidase C40 family.</text>
</comment>
<evidence type="ECO:0000256" key="4">
    <source>
        <dbReference type="ARBA" id="ARBA00022807"/>
    </source>
</evidence>
<dbReference type="EMBL" id="RAHX01000001">
    <property type="protein sequence ID" value="RJY09683.1"/>
    <property type="molecule type" value="Genomic_DNA"/>
</dbReference>
<accession>A0A419RV65</accession>
<evidence type="ECO:0000256" key="1">
    <source>
        <dbReference type="ARBA" id="ARBA00007074"/>
    </source>
</evidence>
<evidence type="ECO:0000259" key="5">
    <source>
        <dbReference type="PROSITE" id="PS51935"/>
    </source>
</evidence>
<reference evidence="6 7" key="1">
    <citation type="journal article" date="2017" name="Int. J. Syst. Evol. Microbiol.">
        <title>Erythrobacter aquimixticola sp. nov., isolated from the junction between the ocean and a freshwater spring.</title>
        <authorList>
            <person name="Park S."/>
            <person name="Jung Y.T."/>
            <person name="Choi S.J."/>
            <person name="Yoon J.H."/>
        </authorList>
    </citation>
    <scope>NUCLEOTIDE SEQUENCE [LARGE SCALE GENOMIC DNA]</scope>
    <source>
        <strain evidence="6 7">JSSK-14</strain>
    </source>
</reference>
<dbReference type="Proteomes" id="UP000285232">
    <property type="component" value="Unassembled WGS sequence"/>
</dbReference>
<evidence type="ECO:0000256" key="2">
    <source>
        <dbReference type="ARBA" id="ARBA00022670"/>
    </source>
</evidence>
<keyword evidence="3" id="KW-0378">Hydrolase</keyword>
<dbReference type="OrthoDB" id="8481272at2"/>
<dbReference type="AlphaFoldDB" id="A0A419RV65"/>
<name>A0A419RV65_9SPHN</name>
<keyword evidence="4" id="KW-0788">Thiol protease</keyword>
<proteinExistence type="inferred from homology"/>
<dbReference type="SUPFAM" id="SSF54001">
    <property type="entry name" value="Cysteine proteinases"/>
    <property type="match status" value="1"/>
</dbReference>
<dbReference type="RefSeq" id="WP_120048693.1">
    <property type="nucleotide sequence ID" value="NZ_RAHX01000001.1"/>
</dbReference>
<evidence type="ECO:0000313" key="7">
    <source>
        <dbReference type="Proteomes" id="UP000285232"/>
    </source>
</evidence>
<keyword evidence="7" id="KW-1185">Reference proteome</keyword>
<keyword evidence="2" id="KW-0645">Protease</keyword>
<dbReference type="Pfam" id="PF00877">
    <property type="entry name" value="NLPC_P60"/>
    <property type="match status" value="1"/>
</dbReference>
<evidence type="ECO:0000313" key="6">
    <source>
        <dbReference type="EMBL" id="RJY09683.1"/>
    </source>
</evidence>
<protein>
    <recommendedName>
        <fullName evidence="5">NlpC/P60 domain-containing protein</fullName>
    </recommendedName>
</protein>
<comment type="caution">
    <text evidence="6">The sequence shown here is derived from an EMBL/GenBank/DDBJ whole genome shotgun (WGS) entry which is preliminary data.</text>
</comment>
<dbReference type="Gene3D" id="3.90.1720.10">
    <property type="entry name" value="endopeptidase domain like (from Nostoc punctiforme)"/>
    <property type="match status" value="1"/>
</dbReference>
<dbReference type="GO" id="GO:0006508">
    <property type="term" value="P:proteolysis"/>
    <property type="evidence" value="ECO:0007669"/>
    <property type="project" value="UniProtKB-KW"/>
</dbReference>
<evidence type="ECO:0000256" key="3">
    <source>
        <dbReference type="ARBA" id="ARBA00022801"/>
    </source>
</evidence>
<feature type="domain" description="NlpC/P60" evidence="5">
    <location>
        <begin position="2"/>
        <end position="134"/>
    </location>
</feature>
<organism evidence="6 7">
    <name type="scientific">Aurantiacibacter aquimixticola</name>
    <dbReference type="NCBI Taxonomy" id="1958945"/>
    <lineage>
        <taxon>Bacteria</taxon>
        <taxon>Pseudomonadati</taxon>
        <taxon>Pseudomonadota</taxon>
        <taxon>Alphaproteobacteria</taxon>
        <taxon>Sphingomonadales</taxon>
        <taxon>Erythrobacteraceae</taxon>
        <taxon>Aurantiacibacter</taxon>
    </lineage>
</organism>
<dbReference type="PROSITE" id="PS51935">
    <property type="entry name" value="NLPC_P60"/>
    <property type="match status" value="1"/>
</dbReference>
<dbReference type="GO" id="GO:0008234">
    <property type="term" value="F:cysteine-type peptidase activity"/>
    <property type="evidence" value="ECO:0007669"/>
    <property type="project" value="UniProtKB-KW"/>
</dbReference>
<gene>
    <name evidence="6" type="ORF">D6201_10255</name>
</gene>
<sequence>MESDGAAFARAADAYCGVPFRLRGRDPVTGIDCIGLVHLALRDIGRTPPTLPAYSLRQAHIDGLLALLAPAGFTATSRSTAAGDLLLMQPGPGQFHLAIALDATRIVHAHAGLRRVVRTALTDTDRVTGRWRLS</sequence>
<dbReference type="InterPro" id="IPR000064">
    <property type="entry name" value="NLP_P60_dom"/>
</dbReference>
<dbReference type="InterPro" id="IPR038765">
    <property type="entry name" value="Papain-like_cys_pep_sf"/>
</dbReference>